<sequence length="354" mass="37592">MTMRPFALVAIAASLVLLTVQPASAGEHKHKLSWQLQSSGTTAQLRGLDPVDHRVAWASGSAGTVLRTVDGGKTWQNVSPKGHGTEELEFRDIEAFDAKRAVILSIGNGPDSRIYRTSDGGKTWKESFRNDVQAAFYDCLAFSDSKHGLALSDPVDGKFRIASTKDGGRSWKVNDPKRMPAALEGEFAFAASGTCLVAGRGGHAWFATGGGAQTRVFRSSDGGRSWKVTATPFVAGPSAGIYSLAFKNSREGIAVGGDYNAATATDRIAAVTKDGGKTWKLAKDNPGGYRSGSTWVSWSPVALAVGPTGSDISTDRGRSWREFDTGSFDAVQCTKYATCWASGEKGRIGKLSLK</sequence>
<dbReference type="EMBL" id="JBHRZH010000022">
    <property type="protein sequence ID" value="MFC3764018.1"/>
    <property type="molecule type" value="Genomic_DNA"/>
</dbReference>
<dbReference type="Proteomes" id="UP001595699">
    <property type="component" value="Unassembled WGS sequence"/>
</dbReference>
<comment type="caution">
    <text evidence="2">The sequence shown here is derived from an EMBL/GenBank/DDBJ whole genome shotgun (WGS) entry which is preliminary data.</text>
</comment>
<evidence type="ECO:0000256" key="1">
    <source>
        <dbReference type="SAM" id="SignalP"/>
    </source>
</evidence>
<dbReference type="SUPFAM" id="SSF110296">
    <property type="entry name" value="Oligoxyloglucan reducing end-specific cellobiohydrolase"/>
    <property type="match status" value="1"/>
</dbReference>
<reference evidence="3" key="1">
    <citation type="journal article" date="2019" name="Int. J. Syst. Evol. Microbiol.">
        <title>The Global Catalogue of Microorganisms (GCM) 10K type strain sequencing project: providing services to taxonomists for standard genome sequencing and annotation.</title>
        <authorList>
            <consortium name="The Broad Institute Genomics Platform"/>
            <consortium name="The Broad Institute Genome Sequencing Center for Infectious Disease"/>
            <person name="Wu L."/>
            <person name="Ma J."/>
        </authorList>
    </citation>
    <scope>NUCLEOTIDE SEQUENCE [LARGE SCALE GENOMIC DNA]</scope>
    <source>
        <strain evidence="3">CGMCC 4.7241</strain>
    </source>
</reference>
<evidence type="ECO:0000313" key="2">
    <source>
        <dbReference type="EMBL" id="MFC3764018.1"/>
    </source>
</evidence>
<evidence type="ECO:0000313" key="3">
    <source>
        <dbReference type="Proteomes" id="UP001595699"/>
    </source>
</evidence>
<dbReference type="CDD" id="cd15482">
    <property type="entry name" value="Sialidase_non-viral"/>
    <property type="match status" value="2"/>
</dbReference>
<dbReference type="Gene3D" id="2.130.10.10">
    <property type="entry name" value="YVTN repeat-like/Quinoprotein amine dehydrogenase"/>
    <property type="match status" value="1"/>
</dbReference>
<feature type="signal peptide" evidence="1">
    <location>
        <begin position="1"/>
        <end position="25"/>
    </location>
</feature>
<accession>A0ABV7YIW0</accession>
<gene>
    <name evidence="2" type="ORF">ACFOUW_24505</name>
</gene>
<dbReference type="RefSeq" id="WP_239553742.1">
    <property type="nucleotide sequence ID" value="NZ_JAFBCM010000001.1"/>
</dbReference>
<name>A0ABV7YIW0_9ACTN</name>
<dbReference type="InterPro" id="IPR015943">
    <property type="entry name" value="WD40/YVTN_repeat-like_dom_sf"/>
</dbReference>
<protein>
    <submittedName>
        <fullName evidence="2">WD40/YVTN/BNR-like repeat-containing protein</fullName>
    </submittedName>
</protein>
<organism evidence="2 3">
    <name type="scientific">Tenggerimyces flavus</name>
    <dbReference type="NCBI Taxonomy" id="1708749"/>
    <lineage>
        <taxon>Bacteria</taxon>
        <taxon>Bacillati</taxon>
        <taxon>Actinomycetota</taxon>
        <taxon>Actinomycetes</taxon>
        <taxon>Propionibacteriales</taxon>
        <taxon>Nocardioidaceae</taxon>
        <taxon>Tenggerimyces</taxon>
    </lineage>
</organism>
<proteinExistence type="predicted"/>
<dbReference type="PANTHER" id="PTHR47199:SF2">
    <property type="entry name" value="PHOTOSYSTEM II STABILITY_ASSEMBLY FACTOR HCF136, CHLOROPLASTIC"/>
    <property type="match status" value="1"/>
</dbReference>
<keyword evidence="3" id="KW-1185">Reference proteome</keyword>
<dbReference type="PANTHER" id="PTHR47199">
    <property type="entry name" value="PHOTOSYSTEM II STABILITY/ASSEMBLY FACTOR HCF136, CHLOROPLASTIC"/>
    <property type="match status" value="1"/>
</dbReference>
<keyword evidence="1" id="KW-0732">Signal</keyword>
<feature type="chain" id="PRO_5046870677" evidence="1">
    <location>
        <begin position="26"/>
        <end position="354"/>
    </location>
</feature>
<dbReference type="Gene3D" id="2.120.10.10">
    <property type="match status" value="1"/>
</dbReference>